<evidence type="ECO:0000313" key="7">
    <source>
        <dbReference type="Proteomes" id="UP000576260"/>
    </source>
</evidence>
<dbReference type="SUPFAM" id="SSF46785">
    <property type="entry name" value="Winged helix' DNA-binding domain"/>
    <property type="match status" value="1"/>
</dbReference>
<evidence type="ECO:0000256" key="4">
    <source>
        <dbReference type="ARBA" id="ARBA00023163"/>
    </source>
</evidence>
<dbReference type="Proteomes" id="UP000576260">
    <property type="component" value="Chromosome"/>
</dbReference>
<comment type="similarity">
    <text evidence="1">Belongs to the LysR transcriptional regulatory family.</text>
</comment>
<dbReference type="Pfam" id="PF00126">
    <property type="entry name" value="HTH_1"/>
    <property type="match status" value="1"/>
</dbReference>
<proteinExistence type="inferred from homology"/>
<dbReference type="InterPro" id="IPR000847">
    <property type="entry name" value="LysR_HTH_N"/>
</dbReference>
<dbReference type="Gene3D" id="3.40.190.290">
    <property type="match status" value="1"/>
</dbReference>
<dbReference type="InterPro" id="IPR036390">
    <property type="entry name" value="WH_DNA-bd_sf"/>
</dbReference>
<dbReference type="InterPro" id="IPR005119">
    <property type="entry name" value="LysR_subst-bd"/>
</dbReference>
<dbReference type="PROSITE" id="PS50931">
    <property type="entry name" value="HTH_LYSR"/>
    <property type="match status" value="1"/>
</dbReference>
<dbReference type="Pfam" id="PF03466">
    <property type="entry name" value="LysR_substrate"/>
    <property type="match status" value="1"/>
</dbReference>
<dbReference type="PANTHER" id="PTHR30537:SF35">
    <property type="entry name" value="TRANSCRIPTIONAL REGULATORY PROTEIN"/>
    <property type="match status" value="1"/>
</dbReference>
<protein>
    <submittedName>
        <fullName evidence="6">LysR family transcriptional regulator</fullName>
    </submittedName>
</protein>
<dbReference type="InterPro" id="IPR058163">
    <property type="entry name" value="LysR-type_TF_proteobact-type"/>
</dbReference>
<evidence type="ECO:0000256" key="3">
    <source>
        <dbReference type="ARBA" id="ARBA00023125"/>
    </source>
</evidence>
<gene>
    <name evidence="6" type="ORF">ICJ55_03680</name>
</gene>
<dbReference type="InterPro" id="IPR036388">
    <property type="entry name" value="WH-like_DNA-bd_sf"/>
</dbReference>
<evidence type="ECO:0000256" key="2">
    <source>
        <dbReference type="ARBA" id="ARBA00023015"/>
    </source>
</evidence>
<keyword evidence="2" id="KW-0805">Transcription regulation</keyword>
<reference evidence="6 7" key="1">
    <citation type="submission" date="2020-09" db="EMBL/GenBank/DDBJ databases">
        <title>Mannheimia bovis sp.nov., isolated from a cow.</title>
        <authorList>
            <person name="Li F."/>
        </authorList>
    </citation>
    <scope>NUCLEOTIDE SEQUENCE [LARGE SCALE GENOMIC DNA]</scope>
    <source>
        <strain evidence="6 7">ZY190616</strain>
    </source>
</reference>
<evidence type="ECO:0000313" key="6">
    <source>
        <dbReference type="EMBL" id="QNS15846.1"/>
    </source>
</evidence>
<dbReference type="KEGG" id="mbos:ICJ55_03680"/>
<keyword evidence="4" id="KW-0804">Transcription</keyword>
<dbReference type="RefSeq" id="WP_025235181.1">
    <property type="nucleotide sequence ID" value="NZ_CP061280.1"/>
</dbReference>
<dbReference type="CDD" id="cd08422">
    <property type="entry name" value="PBP2_CrgA_like"/>
    <property type="match status" value="1"/>
</dbReference>
<dbReference type="AlphaFoldDB" id="A0A7H1C4E1"/>
<dbReference type="GO" id="GO:0006351">
    <property type="term" value="P:DNA-templated transcription"/>
    <property type="evidence" value="ECO:0007669"/>
    <property type="project" value="TreeGrafter"/>
</dbReference>
<keyword evidence="7" id="KW-1185">Reference proteome</keyword>
<organism evidence="6 7">
    <name type="scientific">Mannheimia bovis</name>
    <dbReference type="NCBI Taxonomy" id="2770636"/>
    <lineage>
        <taxon>Bacteria</taxon>
        <taxon>Pseudomonadati</taxon>
        <taxon>Pseudomonadota</taxon>
        <taxon>Gammaproteobacteria</taxon>
        <taxon>Pasteurellales</taxon>
        <taxon>Pasteurellaceae</taxon>
        <taxon>Mannheimia</taxon>
    </lineage>
</organism>
<feature type="domain" description="HTH lysR-type" evidence="5">
    <location>
        <begin position="1"/>
        <end position="59"/>
    </location>
</feature>
<accession>A0A7H1C4E1</accession>
<dbReference type="PANTHER" id="PTHR30537">
    <property type="entry name" value="HTH-TYPE TRANSCRIPTIONAL REGULATOR"/>
    <property type="match status" value="1"/>
</dbReference>
<dbReference type="Gene3D" id="1.10.10.10">
    <property type="entry name" value="Winged helix-like DNA-binding domain superfamily/Winged helix DNA-binding domain"/>
    <property type="match status" value="1"/>
</dbReference>
<name>A0A7H1C4E1_9PAST</name>
<dbReference type="GO" id="GO:0003700">
    <property type="term" value="F:DNA-binding transcription factor activity"/>
    <property type="evidence" value="ECO:0007669"/>
    <property type="project" value="InterPro"/>
</dbReference>
<dbReference type="EMBL" id="CP061280">
    <property type="protein sequence ID" value="QNS15846.1"/>
    <property type="molecule type" value="Genomic_DNA"/>
</dbReference>
<dbReference type="FunFam" id="1.10.10.10:FF:000001">
    <property type="entry name" value="LysR family transcriptional regulator"/>
    <property type="match status" value="1"/>
</dbReference>
<evidence type="ECO:0000256" key="1">
    <source>
        <dbReference type="ARBA" id="ARBA00009437"/>
    </source>
</evidence>
<sequence length="296" mass="33473">MDRIQAINIFLTIVETGSFTATAEKLDLSKPMVSRAVAMLEEWFNARLLQRTTRKVSLTEAGEQAVEYCQKIANLTENIEQDFLARSGELSGTLRISAAISFGGSHLVTALQAFMQKHPKVSVQLQLSDQKVDLFDERIDLALRFTDNPDAGLVARKLGTIHSRLVATPTYLAQYGVPNKPEDLVHHRYLAHANVNRKSWKFYRDGQETILELVSPFCVNDTNALLNAIMADGGIAMLPNYMLTEQLKQGRLQPLLTDWQLPIYPLYALYPTRHHLPLTVRALVDFLAEYFAKQNW</sequence>
<dbReference type="SUPFAM" id="SSF53850">
    <property type="entry name" value="Periplasmic binding protein-like II"/>
    <property type="match status" value="1"/>
</dbReference>
<evidence type="ECO:0000259" key="5">
    <source>
        <dbReference type="PROSITE" id="PS50931"/>
    </source>
</evidence>
<keyword evidence="3" id="KW-0238">DNA-binding</keyword>
<dbReference type="GO" id="GO:0043565">
    <property type="term" value="F:sequence-specific DNA binding"/>
    <property type="evidence" value="ECO:0007669"/>
    <property type="project" value="TreeGrafter"/>
</dbReference>